<reference evidence="1" key="2">
    <citation type="submission" date="2000-03" db="EMBL/GenBank/DDBJ databases">
        <authorList>
            <person name="Lennard N."/>
            <person name="Quail M."/>
            <person name="Harris B."/>
            <person name="Rajandream M.A."/>
            <person name="Barrell B.G."/>
            <person name="Mewes H.W."/>
            <person name="Lemcke K."/>
            <person name="Mayer K.F.X."/>
        </authorList>
    </citation>
    <scope>NUCLEOTIDE SEQUENCE</scope>
</reference>
<organism evidence="1">
    <name type="scientific">Arabidopsis thaliana</name>
    <name type="common">Mouse-ear cress</name>
    <dbReference type="NCBI Taxonomy" id="3702"/>
    <lineage>
        <taxon>Eukaryota</taxon>
        <taxon>Viridiplantae</taxon>
        <taxon>Streptophyta</taxon>
        <taxon>Embryophyta</taxon>
        <taxon>Tracheophyta</taxon>
        <taxon>Spermatophyta</taxon>
        <taxon>Magnoliopsida</taxon>
        <taxon>eudicotyledons</taxon>
        <taxon>Gunneridae</taxon>
        <taxon>Pentapetalae</taxon>
        <taxon>rosids</taxon>
        <taxon>malvids</taxon>
        <taxon>Brassicales</taxon>
        <taxon>Brassicaceae</taxon>
        <taxon>Camelineae</taxon>
        <taxon>Arabidopsis</taxon>
    </lineage>
</organism>
<reference evidence="1" key="3">
    <citation type="submission" date="2000-03" db="EMBL/GenBank/DDBJ databases">
        <authorList>
            <person name="EU Arabidopsis sequencing project"/>
        </authorList>
    </citation>
    <scope>NUCLEOTIDE SEQUENCE</scope>
</reference>
<name>Q9M0E9_ARATH</name>
<evidence type="ECO:0000313" key="1">
    <source>
        <dbReference type="EMBL" id="CAB79690.1"/>
    </source>
</evidence>
<proteinExistence type="predicted"/>
<sequence>MIQQTRTVLLQDTMRFHISRTNYQLTCTNFHGIKDVSLHLKSPKYQMMTMQIDNYILKIALAQVHRTRLVLQNYARIEKNQQLNASKTPIQAKRIMKIINLRTQNPGYEDQAKNLSIKIESKQSFNRGERNSLARRRHVRRFSKIRGSESDSRFEIRYKL</sequence>
<gene>
    <name evidence="1" type="ordered locus">At4g29320</name>
</gene>
<accession>Q9M0E9</accession>
<dbReference type="PIR" id="B85342">
    <property type="entry name" value="B85342"/>
</dbReference>
<dbReference type="AlphaFoldDB" id="Q9M0E9"/>
<reference key="1">
    <citation type="journal article" date="1999" name="Nature">
        <title>Sequence and analysis of chromosome 4 of the plant Arabidopsis thaliana.</title>
        <authorList>
            <consortium name="EU"/>
            <consortium name="CSHL and WU Arabidopsis Sequencing Project"/>
            <person name="Mayer K."/>
            <person name="Schuller C."/>
            <person name="Wambutt R."/>
            <person name="Murphy G."/>
            <person name="Volckaert G."/>
            <person name="Pohl T."/>
            <person name="Dusterhoft A."/>
            <person name="Stiekema W."/>
            <person name="Entian K.D."/>
            <person name="Terryn N."/>
            <person name="Harris B."/>
            <person name="Ansorge W."/>
            <person name="Brandt P."/>
            <person name="Grivell L."/>
            <person name="Rieger M."/>
            <person name="Weichselgartner M."/>
            <person name="de Simone V."/>
            <person name="Obermaier B."/>
            <person name="Mache R."/>
            <person name="Muller M."/>
            <person name="Kreis M."/>
            <person name="Delseny M."/>
            <person name="Puigdomenech P."/>
            <person name="Watson M."/>
            <person name="Schmidtheini T."/>
            <person name="Reichert B."/>
            <person name="Portatelle D."/>
            <person name="Perez-Alonso M."/>
            <person name="Boutry M."/>
            <person name="Bancroft I."/>
            <person name="Vos P."/>
            <person name="Hoheisel J."/>
            <person name="Zimmermann W."/>
            <person name="Wedler H."/>
            <person name="Ridley P."/>
            <person name="Langham S.A."/>
            <person name="McCullagh B."/>
            <person name="Bilham L."/>
            <person name="Robben J."/>
            <person name="Van der Schueren J."/>
            <person name="Grymonprez B."/>
            <person name="Chuang Y.J."/>
            <person name="Vandenbussche F."/>
            <person name="Braeken M."/>
            <person name="Weltjens I."/>
            <person name="Voet M."/>
            <person name="Bastiaens I."/>
            <person name="Aert R."/>
            <person name="Defoor E."/>
            <person name="Weitzenegger T."/>
            <person name="Bothe G."/>
            <person name="Ramsperger U."/>
            <person name="Hilbert H."/>
            <person name="Braun M."/>
            <person name="Holzer E."/>
            <person name="Brandt A."/>
            <person name="Peters S."/>
            <person name="van Staveren M."/>
            <person name="Dirske W."/>
            <person name="Mooijman P."/>
            <person name="Klein Lankhorst R."/>
            <person name="Rose M."/>
            <person name="Hauf J."/>
            <person name="Kotter P."/>
            <person name="Berneiser S."/>
            <person name="Hempel S."/>
            <person name="Feldpausch M."/>
            <person name="Lamberth S."/>
            <person name="Van den Daele H."/>
            <person name="De Keyser A."/>
            <person name="Buysshaert C."/>
            <person name="Gielen J."/>
            <person name="Villarroel R."/>
            <person name="De Clercq R."/>
            <person name="Van Montagu M."/>
            <person name="Rogers J."/>
            <person name="Cronin A."/>
            <person name="Quail M."/>
            <person name="Bray-Allen S."/>
            <person name="Clark L."/>
            <person name="Doggett J."/>
            <person name="Hall S."/>
            <person name="Kay M."/>
            <person name="Lennard N."/>
            <person name="McLay K."/>
            <person name="Mayes R."/>
            <person name="Pettett A."/>
            <person name="Rajandream M.A."/>
            <person name="Lyne M."/>
            <person name="Benes V."/>
            <person name="Rechmann S."/>
            <person name="Borkova D."/>
            <person name="Blocker H."/>
            <person name="Scharfe M."/>
            <person name="Grimm M."/>
            <person name="Lohnert T.H."/>
            <person name="Dose S."/>
            <person name="de Haan M."/>
            <person name="Maarse A."/>
            <person name="Schafer M."/>
            <person name="Muller-Auer S."/>
            <person name="Gabel C."/>
            <person name="Fuchs M."/>
            <person name="Fartmann B."/>
            <person name="Granderath K."/>
            <person name="Dauner D."/>
            <person name="Herzl A."/>
            <person name="Neumann S."/>
            <person name="Argiriou A."/>
            <person name="Vitale D."/>
            <person name="Liguori R."/>
            <person name="Piravandi E."/>
            <person name="Massenet O."/>
            <person name="Quigley F."/>
            <person name="Clabauld G."/>
            <person name="Mundlein A."/>
            <person name="Felber R."/>
            <person name="Schnabl S."/>
            <person name="Hiller R."/>
            <person name="Schmidt W."/>
            <person name="Lecharny A."/>
            <person name="Aubourg S."/>
            <person name="Chefdor F."/>
            <person name="Cooke R."/>
            <person name="Berger C."/>
            <person name="Montfort A."/>
            <person name="Casacuberta E."/>
            <person name="Gibbons T."/>
            <person name="Weber N."/>
            <person name="Vandenbol M."/>
            <person name="Bargues M."/>
            <person name="Terol J."/>
            <person name="Torres A."/>
            <person name="Perez-Perez A."/>
            <person name="Purnelle B."/>
            <person name="Bent E."/>
            <person name="Johnson S."/>
            <person name="Tacon D."/>
            <person name="Jesse T."/>
            <person name="Heijnen L."/>
            <person name="Schwarz S."/>
            <person name="Scholler P."/>
            <person name="Heber S."/>
            <person name="Francs P."/>
            <person name="Bielke C."/>
            <person name="Frishman D."/>
            <person name="Haase D."/>
            <person name="Lemcke K."/>
            <person name="Mewes H.W."/>
            <person name="Stocker S."/>
            <person name="Zaccaria P."/>
            <person name="Bevan M."/>
            <person name="Wilson R.K."/>
            <person name="de la Bastide M."/>
            <person name="Habermann K."/>
            <person name="Parnell L."/>
            <person name="Dedhia N."/>
            <person name="Gnoj L."/>
            <person name="Schutz K."/>
            <person name="Huang E."/>
            <person name="Spiegel L."/>
            <person name="Sehkon M."/>
            <person name="Murray J."/>
            <person name="Sheet P."/>
            <person name="Cordes M."/>
            <person name="Abu-Threideh J."/>
            <person name="Stoneking T."/>
            <person name="Kalicki J."/>
            <person name="Graves T."/>
            <person name="Harmon G."/>
            <person name="Edwards J."/>
            <person name="Latreille P."/>
            <person name="Courtney L."/>
            <person name="Cloud J."/>
            <person name="Abbott A."/>
            <person name="Scott K."/>
            <person name="Johnson D."/>
            <person name="Minx P."/>
            <person name="Bentley D."/>
            <person name="Fulton B."/>
            <person name="Miller N."/>
            <person name="Greco T."/>
            <person name="Kemp K."/>
            <person name="Kramer J."/>
            <person name="Fulton L."/>
            <person name="Mardis E."/>
            <person name="Dante M."/>
            <person name="Pepin K."/>
            <person name="Hillier L."/>
            <person name="Nelson J."/>
            <person name="Spieth J."/>
            <person name="Ryan E."/>
            <person name="Andrews S."/>
            <person name="Geisel C."/>
            <person name="Layman D."/>
            <person name="Du H."/>
            <person name="Ali J."/>
            <person name="Berghoff A."/>
            <person name="Jones K."/>
            <person name="Drone K."/>
            <person name="Cotton M."/>
            <person name="Joshu C."/>
            <person name="Antonoiu B."/>
            <person name="Zidanic M."/>
            <person name="Strong C."/>
            <person name="Sun H."/>
            <person name="Lamar B."/>
            <person name="Yordan C."/>
            <person name="Ma P."/>
            <person name="Zhong J."/>
            <person name="Preston R."/>
            <person name="Vil D."/>
            <person name="Shekher M."/>
            <person name="Matero A."/>
            <person name="Shah R."/>
            <person name="Swaby I.K."/>
            <person name="O'Shaughnessy A."/>
            <person name="Rodriguez M."/>
            <person name="Hoffmann J."/>
            <person name="Till S."/>
            <person name="Granat S."/>
            <person name="Shohdy N."/>
            <person name="Hasegawa A."/>
            <person name="Hameed A."/>
            <person name="Lodhi M."/>
            <person name="Johnson A."/>
            <person name="Chen E."/>
            <person name="Marra M."/>
            <person name="Martienssen R."/>
            <person name="McCombie W.R."/>
        </authorList>
    </citation>
    <scope>NUCLEOTIDE SEQUENCE [LARGE SCALE GENOMIC DNA]</scope>
    <source>
        <strain>cv. Columbia</strain>
    </source>
</reference>
<dbReference type="EMBL" id="AL161574">
    <property type="protein sequence ID" value="CAB79690.1"/>
    <property type="molecule type" value="Genomic_DNA"/>
</dbReference>
<protein>
    <submittedName>
        <fullName evidence="1">Uncharacterized protein AT4g29320</fullName>
    </submittedName>
</protein>